<dbReference type="EMBL" id="JARXRN010000028">
    <property type="protein sequence ID" value="MDH5831694.1"/>
    <property type="molecule type" value="Genomic_DNA"/>
</dbReference>
<sequence length="237" mass="25552">MRTWIFIALLSLSSAAAVAGTPLPDAPHVVVQGEGKVSVEPDSAIVTMVAMHRAADAGEAKRVVDRAVNALLDTAPRFDVEPDALSASDLSLQEDVDYDDDGRRQQPVMHIATREVEVRLNDLERLGTWTDAALAAGFTRIADIRFESIRQARLREEARARAVADAREKASGLASAFGGRLGPVYSVNSPGMVESYGYGTTSLDSIVVTGSRVDAGRYLQPKIDVTERVTAVFEIVR</sequence>
<protein>
    <submittedName>
        <fullName evidence="2">SIMPL domain-containing protein</fullName>
    </submittedName>
</protein>
<feature type="chain" id="PRO_5045409631" evidence="1">
    <location>
        <begin position="20"/>
        <end position="237"/>
    </location>
</feature>
<dbReference type="Proteomes" id="UP001156831">
    <property type="component" value="Unassembled WGS sequence"/>
</dbReference>
<feature type="signal peptide" evidence="1">
    <location>
        <begin position="1"/>
        <end position="19"/>
    </location>
</feature>
<organism evidence="2 3">
    <name type="scientific">Luteimonas rhizosphaericola</name>
    <dbReference type="NCBI Taxonomy" id="3042024"/>
    <lineage>
        <taxon>Bacteria</taxon>
        <taxon>Pseudomonadati</taxon>
        <taxon>Pseudomonadota</taxon>
        <taxon>Gammaproteobacteria</taxon>
        <taxon>Lysobacterales</taxon>
        <taxon>Lysobacteraceae</taxon>
        <taxon>Luteimonas</taxon>
    </lineage>
</organism>
<gene>
    <name evidence="2" type="ORF">QFW80_14320</name>
</gene>
<reference evidence="2 3" key="1">
    <citation type="submission" date="2023-04" db="EMBL/GenBank/DDBJ databases">
        <title>Luteimonas sp. M1R5S18.</title>
        <authorList>
            <person name="Sun J.-Q."/>
        </authorList>
    </citation>
    <scope>NUCLEOTIDE SEQUENCE [LARGE SCALE GENOMIC DNA]</scope>
    <source>
        <strain evidence="2 3">M1R5S18</strain>
    </source>
</reference>
<evidence type="ECO:0000313" key="2">
    <source>
        <dbReference type="EMBL" id="MDH5831694.1"/>
    </source>
</evidence>
<comment type="caution">
    <text evidence="2">The sequence shown here is derived from an EMBL/GenBank/DDBJ whole genome shotgun (WGS) entry which is preliminary data.</text>
</comment>
<dbReference type="Gene3D" id="3.30.110.170">
    <property type="entry name" value="Protein of unknown function (DUF541), domain 1"/>
    <property type="match status" value="1"/>
</dbReference>
<dbReference type="RefSeq" id="WP_280602655.1">
    <property type="nucleotide sequence ID" value="NZ_JARXRN010000028.1"/>
</dbReference>
<dbReference type="InterPro" id="IPR052022">
    <property type="entry name" value="26kDa_periplasmic_antigen"/>
</dbReference>
<proteinExistence type="predicted"/>
<accession>A0ABT6JLZ4</accession>
<dbReference type="PANTHER" id="PTHR34387:SF1">
    <property type="entry name" value="PERIPLASMIC IMMUNOGENIC PROTEIN"/>
    <property type="match status" value="1"/>
</dbReference>
<keyword evidence="1" id="KW-0732">Signal</keyword>
<dbReference type="Pfam" id="PF04402">
    <property type="entry name" value="SIMPL"/>
    <property type="match status" value="1"/>
</dbReference>
<evidence type="ECO:0000313" key="3">
    <source>
        <dbReference type="Proteomes" id="UP001156831"/>
    </source>
</evidence>
<keyword evidence="3" id="KW-1185">Reference proteome</keyword>
<dbReference type="PANTHER" id="PTHR34387">
    <property type="entry name" value="SLR1258 PROTEIN"/>
    <property type="match status" value="1"/>
</dbReference>
<name>A0ABT6JLZ4_9GAMM</name>
<dbReference type="InterPro" id="IPR007497">
    <property type="entry name" value="SIMPL/DUF541"/>
</dbReference>
<dbReference type="Gene3D" id="3.30.70.2970">
    <property type="entry name" value="Protein of unknown function (DUF541), domain 2"/>
    <property type="match status" value="1"/>
</dbReference>
<evidence type="ECO:0000256" key="1">
    <source>
        <dbReference type="SAM" id="SignalP"/>
    </source>
</evidence>